<dbReference type="GO" id="GO:0004526">
    <property type="term" value="F:ribonuclease P activity"/>
    <property type="evidence" value="ECO:0007669"/>
    <property type="project" value="UniProtKB-UniRule"/>
</dbReference>
<name>A0A6B8VWH5_9CORY</name>
<dbReference type="HAMAP" id="MF_00227">
    <property type="entry name" value="RNase_P"/>
    <property type="match status" value="1"/>
</dbReference>
<keyword evidence="3 6" id="KW-0255">Endonuclease</keyword>
<dbReference type="InterPro" id="IPR014721">
    <property type="entry name" value="Ribsml_uS5_D2-typ_fold_subgr"/>
</dbReference>
<evidence type="ECO:0000256" key="7">
    <source>
        <dbReference type="NCBIfam" id="TIGR00188"/>
    </source>
</evidence>
<comment type="subunit">
    <text evidence="6">Consists of a catalytic RNA component (M1 or rnpB) and a protein subunit.</text>
</comment>
<dbReference type="Pfam" id="PF00825">
    <property type="entry name" value="Ribonuclease_P"/>
    <property type="match status" value="1"/>
</dbReference>
<dbReference type="GO" id="GO:0001682">
    <property type="term" value="P:tRNA 5'-leader removal"/>
    <property type="evidence" value="ECO:0007669"/>
    <property type="project" value="UniProtKB-UniRule"/>
</dbReference>
<protein>
    <recommendedName>
        <fullName evidence="6 7">Ribonuclease P protein component</fullName>
        <shortName evidence="6">RNase P protein</shortName>
        <shortName evidence="6">RNaseP protein</shortName>
        <ecNumber evidence="6 7">3.1.26.5</ecNumber>
    </recommendedName>
    <alternativeName>
        <fullName evidence="6">Protein C5</fullName>
    </alternativeName>
</protein>
<dbReference type="EC" id="3.1.26.5" evidence="6 7"/>
<evidence type="ECO:0000256" key="2">
    <source>
        <dbReference type="ARBA" id="ARBA00022722"/>
    </source>
</evidence>
<comment type="catalytic activity">
    <reaction evidence="6">
        <text>Endonucleolytic cleavage of RNA, removing 5'-extranucleotides from tRNA precursor.</text>
        <dbReference type="EC" id="3.1.26.5"/>
    </reaction>
</comment>
<evidence type="ECO:0000256" key="6">
    <source>
        <dbReference type="HAMAP-Rule" id="MF_00227"/>
    </source>
</evidence>
<keyword evidence="9" id="KW-1185">Reference proteome</keyword>
<dbReference type="EMBL" id="CP046452">
    <property type="protein sequence ID" value="QGU03295.1"/>
    <property type="molecule type" value="Genomic_DNA"/>
</dbReference>
<comment type="similarity">
    <text evidence="6">Belongs to the RnpA family.</text>
</comment>
<dbReference type="SUPFAM" id="SSF54211">
    <property type="entry name" value="Ribosomal protein S5 domain 2-like"/>
    <property type="match status" value="1"/>
</dbReference>
<keyword evidence="2 6" id="KW-0540">Nuclease</keyword>
<dbReference type="PANTHER" id="PTHR33992">
    <property type="entry name" value="RIBONUCLEASE P PROTEIN COMPONENT"/>
    <property type="match status" value="1"/>
</dbReference>
<keyword evidence="4 6" id="KW-0378">Hydrolase</keyword>
<dbReference type="PANTHER" id="PTHR33992:SF1">
    <property type="entry name" value="RIBONUCLEASE P PROTEIN COMPONENT"/>
    <property type="match status" value="1"/>
</dbReference>
<comment type="function">
    <text evidence="6">RNaseP catalyzes the removal of the 5'-leader sequence from pre-tRNA to produce the mature 5'-terminus. It can also cleave other RNA substrates such as 4.5S RNA. The protein component plays an auxiliary but essential role in vivo by binding to the 5'-leader sequence and broadening the substrate specificity of the ribozyme.</text>
</comment>
<dbReference type="NCBIfam" id="TIGR00188">
    <property type="entry name" value="rnpA"/>
    <property type="match status" value="1"/>
</dbReference>
<gene>
    <name evidence="6" type="primary">rnpA</name>
    <name evidence="8" type="ORF">CKALI_12285</name>
</gene>
<proteinExistence type="inferred from homology"/>
<dbReference type="InterPro" id="IPR020568">
    <property type="entry name" value="Ribosomal_Su5_D2-typ_SF"/>
</dbReference>
<dbReference type="Proteomes" id="UP000427071">
    <property type="component" value="Chromosome"/>
</dbReference>
<evidence type="ECO:0000256" key="5">
    <source>
        <dbReference type="ARBA" id="ARBA00022884"/>
    </source>
</evidence>
<evidence type="ECO:0000256" key="1">
    <source>
        <dbReference type="ARBA" id="ARBA00022694"/>
    </source>
</evidence>
<evidence type="ECO:0000256" key="4">
    <source>
        <dbReference type="ARBA" id="ARBA00022801"/>
    </source>
</evidence>
<dbReference type="GO" id="GO:0042781">
    <property type="term" value="F:3'-tRNA processing endoribonuclease activity"/>
    <property type="evidence" value="ECO:0007669"/>
    <property type="project" value="TreeGrafter"/>
</dbReference>
<dbReference type="KEGG" id="ckw:CKALI_12285"/>
<dbReference type="GO" id="GO:0030677">
    <property type="term" value="C:ribonuclease P complex"/>
    <property type="evidence" value="ECO:0007669"/>
    <property type="project" value="TreeGrafter"/>
</dbReference>
<accession>A0A6B8VWH5</accession>
<keyword evidence="5 6" id="KW-0694">RNA-binding</keyword>
<dbReference type="Gene3D" id="3.30.230.10">
    <property type="match status" value="1"/>
</dbReference>
<evidence type="ECO:0000313" key="8">
    <source>
        <dbReference type="EMBL" id="QGU03295.1"/>
    </source>
</evidence>
<sequence length="116" mass="12899">MLPQQYKLNSAEFRRIVRGGRRTGTTSVVVHLARADKSEIVRFGGPHFGLIVSKAVGNSVVRHRTYRRLRHVCSALAGTIPTDCDVVIRALPRAGQVSSKELMDDVRYALAKLTRD</sequence>
<keyword evidence="1 6" id="KW-0819">tRNA processing</keyword>
<organism evidence="8 9">
    <name type="scientific">Corynebacterium kalinowskii</name>
    <dbReference type="NCBI Taxonomy" id="2675216"/>
    <lineage>
        <taxon>Bacteria</taxon>
        <taxon>Bacillati</taxon>
        <taxon>Actinomycetota</taxon>
        <taxon>Actinomycetes</taxon>
        <taxon>Mycobacteriales</taxon>
        <taxon>Corynebacteriaceae</taxon>
        <taxon>Corynebacterium</taxon>
    </lineage>
</organism>
<evidence type="ECO:0000313" key="9">
    <source>
        <dbReference type="Proteomes" id="UP000427071"/>
    </source>
</evidence>
<reference evidence="9" key="1">
    <citation type="submission" date="2019-11" db="EMBL/GenBank/DDBJ databases">
        <title>Complete genome sequence of Corynebacterium kalinowskii 1959, a novel Corynebacterium species isolated from soil of a small paddock in Vilsendorf, Germany.</title>
        <authorList>
            <person name="Schaffert L."/>
            <person name="Ruwe M."/>
            <person name="Milse J."/>
            <person name="Hanuschka K."/>
            <person name="Ortseifen V."/>
            <person name="Droste J."/>
            <person name="Brandt D."/>
            <person name="Schlueter L."/>
            <person name="Kutter Y."/>
            <person name="Vinke S."/>
            <person name="Viehoefer P."/>
            <person name="Jacob L."/>
            <person name="Luebke N.-C."/>
            <person name="Schulte-Berndt E."/>
            <person name="Hain C."/>
            <person name="Linder M."/>
            <person name="Schmidt P."/>
            <person name="Wollenschlaeger L."/>
            <person name="Luttermann T."/>
            <person name="Thieme E."/>
            <person name="Hassa J."/>
            <person name="Haak M."/>
            <person name="Wittchen M."/>
            <person name="Mentz A."/>
            <person name="Persicke M."/>
            <person name="Busche T."/>
            <person name="Ruckert C."/>
        </authorList>
    </citation>
    <scope>NUCLEOTIDE SEQUENCE [LARGE SCALE GENOMIC DNA]</scope>
    <source>
        <strain evidence="9">1959</strain>
    </source>
</reference>
<dbReference type="GO" id="GO:0000049">
    <property type="term" value="F:tRNA binding"/>
    <property type="evidence" value="ECO:0007669"/>
    <property type="project" value="UniProtKB-UniRule"/>
</dbReference>
<dbReference type="RefSeq" id="WP_156193597.1">
    <property type="nucleotide sequence ID" value="NZ_CP046452.1"/>
</dbReference>
<dbReference type="InterPro" id="IPR000100">
    <property type="entry name" value="RNase_P"/>
</dbReference>
<evidence type="ECO:0000256" key="3">
    <source>
        <dbReference type="ARBA" id="ARBA00022759"/>
    </source>
</evidence>
<dbReference type="AlphaFoldDB" id="A0A6B8VWH5"/>